<dbReference type="SUPFAM" id="SSF49464">
    <property type="entry name" value="Carboxypeptidase regulatory domain-like"/>
    <property type="match status" value="1"/>
</dbReference>
<name>A0A139L0C4_9BACE</name>
<feature type="signal peptide" evidence="1">
    <location>
        <begin position="1"/>
        <end position="24"/>
    </location>
</feature>
<reference evidence="2 3" key="1">
    <citation type="submission" date="2016-02" db="EMBL/GenBank/DDBJ databases">
        <authorList>
            <person name="Wen L."/>
            <person name="He K."/>
            <person name="Yang H."/>
        </authorList>
    </citation>
    <scope>NUCLEOTIDE SEQUENCE [LARGE SCALE GENOMIC DNA]</scope>
    <source>
        <strain evidence="2 3">KLE1704</strain>
    </source>
</reference>
<proteinExistence type="predicted"/>
<protein>
    <recommendedName>
        <fullName evidence="4">TonB-dependent receptor</fullName>
    </recommendedName>
</protein>
<dbReference type="AlphaFoldDB" id="A0A139L0C4"/>
<evidence type="ECO:0008006" key="4">
    <source>
        <dbReference type="Google" id="ProtNLM"/>
    </source>
</evidence>
<dbReference type="EMBL" id="LTDF01000143">
    <property type="protein sequence ID" value="KXT44904.1"/>
    <property type="molecule type" value="Genomic_DNA"/>
</dbReference>
<evidence type="ECO:0000313" key="2">
    <source>
        <dbReference type="EMBL" id="KXT44904.1"/>
    </source>
</evidence>
<dbReference type="Proteomes" id="UP000070319">
    <property type="component" value="Unassembled WGS sequence"/>
</dbReference>
<evidence type="ECO:0000313" key="3">
    <source>
        <dbReference type="Proteomes" id="UP000070319"/>
    </source>
</evidence>
<evidence type="ECO:0000256" key="1">
    <source>
        <dbReference type="SAM" id="SignalP"/>
    </source>
</evidence>
<sequence>MIMNRLLLLMAFLSFLCFSTISRAQTLSGKITDAETHQPLEAVMISVLRGNMMIDYTLTDAKGQYSLPWKHNGTLQLNVSLLGYKREMRNISAAGTLNINLQAESIMLKEVQIRPGRINTRKDTVRYDLAQFASSKDVHIKDVLKKLPGVDVDENGQVKYKGKAIDHYFVEGMDVTGGRYNQINNNLSAKAVKSAEIMENYQSVKALKGKINSDEVALNLKLDPKARDQWITNGTLGTGWSDNNEKLLWEGGLNALQLGKGKQSVYNYKTNNNGKDLSNEQTRLTGNNQQQVPLSGFLSQPGISAPLDKNRLLFNETHTLNGNRMYKWNDDRSLRLQAGYTHDIIQQQRGNTQIYYQPTDTIQIDETYHYRLRSDIANLELHYEDNSSRNYISNRFTVDGEINRGRSEELGQTLQTSQLSAGNYFNLIRNRESRTWEFRSVTQYAYQPASLLLEEGKSKFNQYNFYTDNSAAYLRKHNGFTQQYKAGIQGERATLKYTPTRQPNDFNASHLSLYLTPYFQLERGKWLTTLSLPLKAERYFSQQRSFLFFNPSTYLRYKLDYHWTFSLYGSLKRSAGDFSDLYPGLYQTDYRTWRDGNGLFPTNTTQTYNLYGEYKNTVQEFFITAALTYSRSNRNTLFEQSVSEDAIVYTRRELPNHSDSWNLSSTLSKGIYDWHLKTSLTLLLSRSNGEQLTRLADSKGNQQSLLQTYRYDYLKAEPKIIWSPADVFEAEYHATLGYGGSKIGSDTRLTPLLDFVQRLHLTFSIEQVDLRLSGEHYRNDLGGNTHLNTMFADASLIYKRKKWRLEATLNNLFNKKEYAYTTYSATQSYTSRLNIRPRETMVTVNYQF</sequence>
<organism evidence="2">
    <name type="scientific">Bacteroides intestinalis</name>
    <dbReference type="NCBI Taxonomy" id="329854"/>
    <lineage>
        <taxon>Bacteria</taxon>
        <taxon>Pseudomonadati</taxon>
        <taxon>Bacteroidota</taxon>
        <taxon>Bacteroidia</taxon>
        <taxon>Bacteroidales</taxon>
        <taxon>Bacteroidaceae</taxon>
        <taxon>Bacteroides</taxon>
    </lineage>
</organism>
<dbReference type="PATRIC" id="fig|329854.7.peg.3800"/>
<keyword evidence="1" id="KW-0732">Signal</keyword>
<accession>A0A139L0C4</accession>
<feature type="chain" id="PRO_5007487036" description="TonB-dependent receptor" evidence="1">
    <location>
        <begin position="25"/>
        <end position="848"/>
    </location>
</feature>
<comment type="caution">
    <text evidence="2">The sequence shown here is derived from an EMBL/GenBank/DDBJ whole genome shotgun (WGS) entry which is preliminary data.</text>
</comment>
<dbReference type="Gene3D" id="2.60.40.1120">
    <property type="entry name" value="Carboxypeptidase-like, regulatory domain"/>
    <property type="match status" value="1"/>
</dbReference>
<gene>
    <name evidence="2" type="ORF">HMPREF2531_03736</name>
</gene>
<dbReference type="Pfam" id="PF13715">
    <property type="entry name" value="CarbopepD_reg_2"/>
    <property type="match status" value="1"/>
</dbReference>
<dbReference type="SUPFAM" id="SSF56935">
    <property type="entry name" value="Porins"/>
    <property type="match status" value="1"/>
</dbReference>
<dbReference type="InterPro" id="IPR008969">
    <property type="entry name" value="CarboxyPept-like_regulatory"/>
</dbReference>